<evidence type="ECO:0000313" key="2">
    <source>
        <dbReference type="Proteomes" id="UP000789405"/>
    </source>
</evidence>
<dbReference type="InterPro" id="IPR011990">
    <property type="entry name" value="TPR-like_helical_dom_sf"/>
</dbReference>
<evidence type="ECO:0000313" key="1">
    <source>
        <dbReference type="EMBL" id="CAG8751130.1"/>
    </source>
</evidence>
<accession>A0A9N9NQF6</accession>
<keyword evidence="2" id="KW-1185">Reference proteome</keyword>
<feature type="non-terminal residue" evidence="1">
    <location>
        <position position="1"/>
    </location>
</feature>
<dbReference type="SUPFAM" id="SSF81901">
    <property type="entry name" value="HCP-like"/>
    <property type="match status" value="1"/>
</dbReference>
<dbReference type="Proteomes" id="UP000789405">
    <property type="component" value="Unassembled WGS sequence"/>
</dbReference>
<dbReference type="OrthoDB" id="2384430at2759"/>
<proteinExistence type="predicted"/>
<gene>
    <name evidence="1" type="ORF">DERYTH_LOCUS16913</name>
</gene>
<sequence length="92" mass="10517">FYAIACQAHQDTEYERCEIDSDGVCGLGFCYDEGKGVEKNLEKALEYYGKAESMGSAIAKEILEKDRDARSQAWTKFVESRFTDKHSTSFRR</sequence>
<reference evidence="1" key="1">
    <citation type="submission" date="2021-06" db="EMBL/GenBank/DDBJ databases">
        <authorList>
            <person name="Kallberg Y."/>
            <person name="Tangrot J."/>
            <person name="Rosling A."/>
        </authorList>
    </citation>
    <scope>NUCLEOTIDE SEQUENCE</scope>
    <source>
        <strain evidence="1">MA453B</strain>
    </source>
</reference>
<name>A0A9N9NQF6_9GLOM</name>
<dbReference type="AlphaFoldDB" id="A0A9N9NQF6"/>
<dbReference type="SMART" id="SM00671">
    <property type="entry name" value="SEL1"/>
    <property type="match status" value="1"/>
</dbReference>
<organism evidence="1 2">
    <name type="scientific">Dentiscutata erythropus</name>
    <dbReference type="NCBI Taxonomy" id="1348616"/>
    <lineage>
        <taxon>Eukaryota</taxon>
        <taxon>Fungi</taxon>
        <taxon>Fungi incertae sedis</taxon>
        <taxon>Mucoromycota</taxon>
        <taxon>Glomeromycotina</taxon>
        <taxon>Glomeromycetes</taxon>
        <taxon>Diversisporales</taxon>
        <taxon>Gigasporaceae</taxon>
        <taxon>Dentiscutata</taxon>
    </lineage>
</organism>
<protein>
    <submittedName>
        <fullName evidence="1">4442_t:CDS:1</fullName>
    </submittedName>
</protein>
<feature type="non-terminal residue" evidence="1">
    <location>
        <position position="92"/>
    </location>
</feature>
<dbReference type="Gene3D" id="1.25.40.10">
    <property type="entry name" value="Tetratricopeptide repeat domain"/>
    <property type="match status" value="1"/>
</dbReference>
<dbReference type="Pfam" id="PF08238">
    <property type="entry name" value="Sel1"/>
    <property type="match status" value="1"/>
</dbReference>
<dbReference type="InterPro" id="IPR006597">
    <property type="entry name" value="Sel1-like"/>
</dbReference>
<comment type="caution">
    <text evidence="1">The sequence shown here is derived from an EMBL/GenBank/DDBJ whole genome shotgun (WGS) entry which is preliminary data.</text>
</comment>
<dbReference type="EMBL" id="CAJVPY010015302">
    <property type="protein sequence ID" value="CAG8751130.1"/>
    <property type="molecule type" value="Genomic_DNA"/>
</dbReference>